<feature type="transmembrane region" description="Helical" evidence="1">
    <location>
        <begin position="285"/>
        <end position="308"/>
    </location>
</feature>
<feature type="transmembrane region" description="Helical" evidence="1">
    <location>
        <begin position="362"/>
        <end position="387"/>
    </location>
</feature>
<organism evidence="2 3">
    <name type="scientific">Schleiferilactobacillus shenzhenensis LY-73</name>
    <dbReference type="NCBI Taxonomy" id="1231336"/>
    <lineage>
        <taxon>Bacteria</taxon>
        <taxon>Bacillati</taxon>
        <taxon>Bacillota</taxon>
        <taxon>Bacilli</taxon>
        <taxon>Lactobacillales</taxon>
        <taxon>Lactobacillaceae</taxon>
        <taxon>Schleiferilactobacillus</taxon>
    </lineage>
</organism>
<feature type="transmembrane region" description="Helical" evidence="1">
    <location>
        <begin position="233"/>
        <end position="255"/>
    </location>
</feature>
<name>U4TSV1_9LACO</name>
<reference evidence="3" key="1">
    <citation type="journal article" date="2013" name="Genome Announc.">
        <title>Whole-Genome Sequencing of Lactobacillus shenzhenensis Strain LY-73T.</title>
        <authorList>
            <person name="Lin Z."/>
            <person name="Liu Z."/>
            <person name="Yang R."/>
            <person name="Zou Y."/>
            <person name="Wan D."/>
            <person name="Chen J."/>
            <person name="Guo M."/>
            <person name="Zhao J."/>
            <person name="Fang C."/>
            <person name="Yang R."/>
            <person name="Liu F."/>
        </authorList>
    </citation>
    <scope>NUCLEOTIDE SEQUENCE [LARGE SCALE GENOMIC DNA]</scope>
    <source>
        <strain evidence="3">LY-73</strain>
    </source>
</reference>
<sequence length="397" mass="44658">MMIRRFHFHLKRFPWPLLAAILGTLILMIAIPAHHLITPYPGAQNSTGKAIQFYSAGLETVVSTYSPRSHDANAQTLSSRERHLSEENFTKIRQSLLSREYAIVNTLILRQVQAVPTETIGLHTVLMLPFWESFGSQQTTVNVAQVYQYLTARHLTETPMVSERSDAVNVVAHVLGTHGSDRRSAQLILYCVLAAFCLVFGWLFTVDARQKTMNFIAVQPQPLFRYQMTQAGLMLLTMNVLFFAAVSINVAIVVLSPNHNLGNLLYPVTYVVKSKTVLLPIWQYFLLWALLINLWGVFLAGASLLFSLWVKNPLVIIFITAVVAFAQPLQLLALIPTAWQLYFPASATAIPQMFFQLEQFAAFPITAWTLPLLLWSLIVWAAAAAIMHHQAKPRSSR</sequence>
<dbReference type="Proteomes" id="UP000030647">
    <property type="component" value="Unassembled WGS sequence"/>
</dbReference>
<dbReference type="HOGENOM" id="CLU_815835_0_0_9"/>
<accession>U4TSV1</accession>
<gene>
    <name evidence="2" type="ORF">L248_3115</name>
</gene>
<evidence type="ECO:0000313" key="2">
    <source>
        <dbReference type="EMBL" id="ERL64953.1"/>
    </source>
</evidence>
<protein>
    <submittedName>
        <fullName evidence="2">Uncharacterized protein</fullName>
    </submittedName>
</protein>
<dbReference type="EMBL" id="KI271590">
    <property type="protein sequence ID" value="ERL64953.1"/>
    <property type="molecule type" value="Genomic_DNA"/>
</dbReference>
<proteinExistence type="predicted"/>
<dbReference type="OrthoDB" id="2296419at2"/>
<keyword evidence="3" id="KW-1185">Reference proteome</keyword>
<dbReference type="STRING" id="1231336.L248_3115"/>
<dbReference type="AlphaFoldDB" id="U4TSV1"/>
<evidence type="ECO:0000256" key="1">
    <source>
        <dbReference type="SAM" id="Phobius"/>
    </source>
</evidence>
<keyword evidence="1" id="KW-0472">Membrane</keyword>
<keyword evidence="1" id="KW-0812">Transmembrane</keyword>
<evidence type="ECO:0000313" key="3">
    <source>
        <dbReference type="Proteomes" id="UP000030647"/>
    </source>
</evidence>
<dbReference type="RefSeq" id="WP_022529700.1">
    <property type="nucleotide sequence ID" value="NZ_KI271590.1"/>
</dbReference>
<feature type="transmembrane region" description="Helical" evidence="1">
    <location>
        <begin position="315"/>
        <end position="342"/>
    </location>
</feature>
<keyword evidence="1" id="KW-1133">Transmembrane helix</keyword>
<feature type="transmembrane region" description="Helical" evidence="1">
    <location>
        <begin position="187"/>
        <end position="206"/>
    </location>
</feature>